<keyword evidence="1" id="KW-0732">Signal</keyword>
<reference evidence="2" key="1">
    <citation type="journal article" date="2011" name="PLoS Biol.">
        <title>Gene gain and loss during evolution of obligate parasitism in the white rust pathogen of Arabidopsis thaliana.</title>
        <authorList>
            <person name="Kemen E."/>
            <person name="Gardiner A."/>
            <person name="Schultz-Larsen T."/>
            <person name="Kemen A.C."/>
            <person name="Balmuth A.L."/>
            <person name="Robert-Seilaniantz A."/>
            <person name="Bailey K."/>
            <person name="Holub E."/>
            <person name="Studholme D.J."/>
            <person name="Maclean D."/>
            <person name="Jones J.D."/>
        </authorList>
    </citation>
    <scope>NUCLEOTIDE SEQUENCE</scope>
</reference>
<evidence type="ECO:0000313" key="2">
    <source>
        <dbReference type="EMBL" id="CCA17986.1"/>
    </source>
</evidence>
<reference evidence="2" key="2">
    <citation type="submission" date="2011-02" db="EMBL/GenBank/DDBJ databases">
        <authorList>
            <person name="MacLean D."/>
        </authorList>
    </citation>
    <scope>NUCLEOTIDE SEQUENCE</scope>
</reference>
<evidence type="ECO:0000256" key="1">
    <source>
        <dbReference type="SAM" id="SignalP"/>
    </source>
</evidence>
<organism evidence="2">
    <name type="scientific">Albugo laibachii Nc14</name>
    <dbReference type="NCBI Taxonomy" id="890382"/>
    <lineage>
        <taxon>Eukaryota</taxon>
        <taxon>Sar</taxon>
        <taxon>Stramenopiles</taxon>
        <taxon>Oomycota</taxon>
        <taxon>Peronosporomycetes</taxon>
        <taxon>Albuginales</taxon>
        <taxon>Albuginaceae</taxon>
        <taxon>Albugo</taxon>
    </lineage>
</organism>
<dbReference type="AlphaFoldDB" id="F0WA16"/>
<feature type="signal peptide" evidence="1">
    <location>
        <begin position="1"/>
        <end position="25"/>
    </location>
</feature>
<dbReference type="EMBL" id="FR824088">
    <property type="protein sequence ID" value="CCA17986.1"/>
    <property type="molecule type" value="Genomic_DNA"/>
</dbReference>
<feature type="chain" id="PRO_5007655410" evidence="1">
    <location>
        <begin position="26"/>
        <end position="71"/>
    </location>
</feature>
<accession>F0WA16</accession>
<protein>
    <submittedName>
        <fullName evidence="2">AlNc14C43G3560 protein</fullName>
    </submittedName>
    <submittedName>
        <fullName evidence="3">AlNc14C656G12346 protein</fullName>
    </submittedName>
</protein>
<dbReference type="EMBL" id="FR824652">
    <property type="protein sequence ID" value="CCA27730.1"/>
    <property type="molecule type" value="Genomic_DNA"/>
</dbReference>
<proteinExistence type="predicted"/>
<evidence type="ECO:0000313" key="3">
    <source>
        <dbReference type="EMBL" id="CCA27730.1"/>
    </source>
</evidence>
<dbReference type="HOGENOM" id="CLU_2745325_0_0_1"/>
<gene>
    <name evidence="2" type="primary">AlNc14C43G3560</name>
    <name evidence="3" type="synonym">AlNc14C656G12346</name>
    <name evidence="2" type="ORF">ALNC14_041290</name>
    <name evidence="3" type="ORF">ALNC14_138740</name>
</gene>
<name>F0WA16_9STRA</name>
<sequence>MVRISIPSMAILTFLSLDLSRKYSALEIDSDDSMKSKKPIAPHLCGLDSKSENDLALHMGKYQQLRDESNH</sequence>